<dbReference type="EMBL" id="AFOY02000019">
    <property type="protein sequence ID" value="EXF91718.1"/>
    <property type="molecule type" value="Genomic_DNA"/>
</dbReference>
<gene>
    <name evidence="1" type="ORF">HK44_012965</name>
</gene>
<reference evidence="1 2" key="1">
    <citation type="journal article" date="2011" name="J. Bacteriol.">
        <title>Draft genome sequence of the polycyclic aromatic hydrocarbon-degrading, genetically engineered bioluminescent bioreporter Pseudomonas fluorescens HK44.</title>
        <authorList>
            <person name="Chauhan A."/>
            <person name="Layton A.C."/>
            <person name="Williams D.E."/>
            <person name="Smartt A.E."/>
            <person name="Ripp S."/>
            <person name="Karpinets T.V."/>
            <person name="Brown S.D."/>
            <person name="Sayler G.S."/>
        </authorList>
    </citation>
    <scope>NUCLEOTIDE SEQUENCE [LARGE SCALE GENOMIC DNA]</scope>
    <source>
        <strain evidence="1 2">HK44</strain>
    </source>
</reference>
<organism evidence="1 2">
    <name type="scientific">Pseudomonas fluorescens HK44</name>
    <dbReference type="NCBI Taxonomy" id="1042209"/>
    <lineage>
        <taxon>Bacteria</taxon>
        <taxon>Pseudomonadati</taxon>
        <taxon>Pseudomonadota</taxon>
        <taxon>Gammaproteobacteria</taxon>
        <taxon>Pseudomonadales</taxon>
        <taxon>Pseudomonadaceae</taxon>
        <taxon>Pseudomonas</taxon>
    </lineage>
</organism>
<dbReference type="PATRIC" id="fig|1042209.11.peg.5009"/>
<accession>A0A010SKI3</accession>
<sequence>MQFRNEQGARDYAAKLKERIEAPHVYPRALPAAYNRDRWK</sequence>
<dbReference type="Proteomes" id="UP000022611">
    <property type="component" value="Unassembled WGS sequence"/>
</dbReference>
<evidence type="ECO:0000313" key="2">
    <source>
        <dbReference type="Proteomes" id="UP000022611"/>
    </source>
</evidence>
<evidence type="ECO:0000313" key="1">
    <source>
        <dbReference type="EMBL" id="EXF91718.1"/>
    </source>
</evidence>
<proteinExistence type="predicted"/>
<dbReference type="HOGENOM" id="CLU_3295170_0_0_6"/>
<comment type="caution">
    <text evidence="1">The sequence shown here is derived from an EMBL/GenBank/DDBJ whole genome shotgun (WGS) entry which is preliminary data.</text>
</comment>
<dbReference type="AlphaFoldDB" id="A0A010SKI3"/>
<name>A0A010SKI3_PSEFL</name>
<protein>
    <submittedName>
        <fullName evidence="1">Uncharacterized protein</fullName>
    </submittedName>
</protein>